<evidence type="ECO:0000313" key="1">
    <source>
        <dbReference type="EMBL" id="OJA13617.1"/>
    </source>
</evidence>
<gene>
    <name evidence="1" type="ORF">AZE42_03962</name>
</gene>
<dbReference type="Proteomes" id="UP000183567">
    <property type="component" value="Unassembled WGS sequence"/>
</dbReference>
<reference evidence="1 2" key="1">
    <citation type="submission" date="2016-03" db="EMBL/GenBank/DDBJ databases">
        <title>Comparative genomics of the ectomycorrhizal sister species Rhizopogon vinicolor and Rhizopogon vesiculosus (Basidiomycota: Boletales) reveals a divergence of the mating type B locus.</title>
        <authorList>
            <person name="Mujic A.B."/>
            <person name="Kuo A."/>
            <person name="Tritt A."/>
            <person name="Lipzen A."/>
            <person name="Chen C."/>
            <person name="Johnson J."/>
            <person name="Sharma A."/>
            <person name="Barry K."/>
            <person name="Grigoriev I.V."/>
            <person name="Spatafora J.W."/>
        </authorList>
    </citation>
    <scope>NUCLEOTIDE SEQUENCE [LARGE SCALE GENOMIC DNA]</scope>
    <source>
        <strain evidence="1 2">AM-OR11-056</strain>
    </source>
</reference>
<comment type="caution">
    <text evidence="1">The sequence shown here is derived from an EMBL/GenBank/DDBJ whole genome shotgun (WGS) entry which is preliminary data.</text>
</comment>
<proteinExistence type="predicted"/>
<name>A0A1J8QJ39_9AGAM</name>
<accession>A0A1J8QJ39</accession>
<evidence type="ECO:0000313" key="2">
    <source>
        <dbReference type="Proteomes" id="UP000183567"/>
    </source>
</evidence>
<dbReference type="STRING" id="180088.A0A1J8QJ39"/>
<dbReference type="AlphaFoldDB" id="A0A1J8QJ39"/>
<dbReference type="EMBL" id="LVVM01004089">
    <property type="protein sequence ID" value="OJA13617.1"/>
    <property type="molecule type" value="Genomic_DNA"/>
</dbReference>
<keyword evidence="2" id="KW-1185">Reference proteome</keyword>
<organism evidence="1 2">
    <name type="scientific">Rhizopogon vesiculosus</name>
    <dbReference type="NCBI Taxonomy" id="180088"/>
    <lineage>
        <taxon>Eukaryota</taxon>
        <taxon>Fungi</taxon>
        <taxon>Dikarya</taxon>
        <taxon>Basidiomycota</taxon>
        <taxon>Agaricomycotina</taxon>
        <taxon>Agaricomycetes</taxon>
        <taxon>Agaricomycetidae</taxon>
        <taxon>Boletales</taxon>
        <taxon>Suillineae</taxon>
        <taxon>Rhizopogonaceae</taxon>
        <taxon>Rhizopogon</taxon>
    </lineage>
</organism>
<protein>
    <submittedName>
        <fullName evidence="1">Uncharacterized protein</fullName>
    </submittedName>
</protein>
<sequence length="78" mass="8386">MGQTFCADLSWTTATAALVATFTISKVLKFVSALKAVDYLPGLWVPFQPLGLPGVILPETSWNPGTLNLLLEDYSTIA</sequence>